<feature type="transmembrane region" description="Helical" evidence="7">
    <location>
        <begin position="21"/>
        <end position="41"/>
    </location>
</feature>
<evidence type="ECO:0000256" key="3">
    <source>
        <dbReference type="ARBA" id="ARBA00009370"/>
    </source>
</evidence>
<feature type="domain" description="Peptidase S26" evidence="8">
    <location>
        <begin position="20"/>
        <end position="177"/>
    </location>
</feature>
<dbReference type="GO" id="GO:0004252">
    <property type="term" value="F:serine-type endopeptidase activity"/>
    <property type="evidence" value="ECO:0007669"/>
    <property type="project" value="InterPro"/>
</dbReference>
<dbReference type="NCBIfam" id="TIGR02227">
    <property type="entry name" value="sigpep_I_bact"/>
    <property type="match status" value="1"/>
</dbReference>
<sequence length="186" mass="21391">MIEGVENENSKRFSWKNEIKEFISAAIWAVILAFIIKTFIFQLTVVPSGSMIPTILPNDRVVVLKFWYKINPLERGQIVVFDPPIDSSYPFIKRVIGLPGDTVEIKNNSVYINGKPLKETYLPKYTKTVPHEKGTLFKVPKDSIFVMGDNRQGSYDSRDWGFVPLKNIKGRAVLTYWPLNRVKVLR</sequence>
<feature type="active site" evidence="6">
    <location>
        <position position="50"/>
    </location>
</feature>
<dbReference type="OrthoDB" id="9802919at2"/>
<accession>A0A1L8CXJ0</accession>
<evidence type="ECO:0000256" key="5">
    <source>
        <dbReference type="ARBA" id="ARBA00022801"/>
    </source>
</evidence>
<dbReference type="PANTHER" id="PTHR43390:SF1">
    <property type="entry name" value="CHLOROPLAST PROCESSING PEPTIDASE"/>
    <property type="match status" value="1"/>
</dbReference>
<keyword evidence="5 7" id="KW-0378">Hydrolase</keyword>
<dbReference type="Gene3D" id="2.10.109.10">
    <property type="entry name" value="Umud Fragment, subunit A"/>
    <property type="match status" value="1"/>
</dbReference>
<comment type="caution">
    <text evidence="9">The sequence shown here is derived from an EMBL/GenBank/DDBJ whole genome shotgun (WGS) entry which is preliminary data.</text>
</comment>
<reference evidence="10" key="1">
    <citation type="submission" date="2016-12" db="EMBL/GenBank/DDBJ databases">
        <title>Draft Genome Sequences od Carboxydothermus pertinax and islandicus, Hydrogenogenic Carboxydotrophic Bacteria.</title>
        <authorList>
            <person name="Fukuyama Y."/>
            <person name="Ohmae K."/>
            <person name="Yoneda Y."/>
            <person name="Yoshida T."/>
            <person name="Sako Y."/>
        </authorList>
    </citation>
    <scope>NUCLEOTIDE SEQUENCE [LARGE SCALE GENOMIC DNA]</scope>
    <source>
        <strain evidence="10">Ug1</strain>
    </source>
</reference>
<evidence type="ECO:0000313" key="9">
    <source>
        <dbReference type="EMBL" id="GAV23607.1"/>
    </source>
</evidence>
<protein>
    <recommendedName>
        <fullName evidence="4 7">Signal peptidase I</fullName>
        <ecNumber evidence="4 7">3.4.21.89</ecNumber>
    </recommendedName>
</protein>
<dbReference type="PROSITE" id="PS00760">
    <property type="entry name" value="SPASE_I_2"/>
    <property type="match status" value="1"/>
</dbReference>
<dbReference type="PRINTS" id="PR00727">
    <property type="entry name" value="LEADERPTASE"/>
</dbReference>
<dbReference type="AlphaFoldDB" id="A0A1L8CXJ0"/>
<keyword evidence="10" id="KW-1185">Reference proteome</keyword>
<gene>
    <name evidence="9" type="ORF">cpu_21170</name>
</gene>
<dbReference type="STRING" id="870242.cpu_21170"/>
<dbReference type="PANTHER" id="PTHR43390">
    <property type="entry name" value="SIGNAL PEPTIDASE I"/>
    <property type="match status" value="1"/>
</dbReference>
<dbReference type="SUPFAM" id="SSF51306">
    <property type="entry name" value="LexA/Signal peptidase"/>
    <property type="match status" value="1"/>
</dbReference>
<evidence type="ECO:0000259" key="8">
    <source>
        <dbReference type="Pfam" id="PF10502"/>
    </source>
</evidence>
<keyword evidence="7" id="KW-0812">Transmembrane</keyword>
<dbReference type="EC" id="3.4.21.89" evidence="4 7"/>
<dbReference type="GO" id="GO:0009003">
    <property type="term" value="F:signal peptidase activity"/>
    <property type="evidence" value="ECO:0007669"/>
    <property type="project" value="UniProtKB-EC"/>
</dbReference>
<keyword evidence="7" id="KW-0472">Membrane</keyword>
<dbReference type="RefSeq" id="WP_075860004.1">
    <property type="nucleotide sequence ID" value="NZ_BDJK01000055.1"/>
</dbReference>
<dbReference type="EMBL" id="BDJK01000055">
    <property type="protein sequence ID" value="GAV23607.1"/>
    <property type="molecule type" value="Genomic_DNA"/>
</dbReference>
<dbReference type="InterPro" id="IPR019757">
    <property type="entry name" value="Pept_S26A_signal_pept_1_Lys-AS"/>
</dbReference>
<evidence type="ECO:0000256" key="1">
    <source>
        <dbReference type="ARBA" id="ARBA00000677"/>
    </source>
</evidence>
<dbReference type="PROSITE" id="PS00761">
    <property type="entry name" value="SPASE_I_3"/>
    <property type="match status" value="1"/>
</dbReference>
<evidence type="ECO:0000256" key="4">
    <source>
        <dbReference type="ARBA" id="ARBA00013208"/>
    </source>
</evidence>
<comment type="catalytic activity">
    <reaction evidence="1 7">
        <text>Cleavage of hydrophobic, N-terminal signal or leader sequences from secreted and periplasmic proteins.</text>
        <dbReference type="EC" id="3.4.21.89"/>
    </reaction>
</comment>
<dbReference type="GO" id="GO:0005886">
    <property type="term" value="C:plasma membrane"/>
    <property type="evidence" value="ECO:0007669"/>
    <property type="project" value="UniProtKB-SubCell"/>
</dbReference>
<dbReference type="InterPro" id="IPR036286">
    <property type="entry name" value="LexA/Signal_pep-like_sf"/>
</dbReference>
<evidence type="ECO:0000256" key="6">
    <source>
        <dbReference type="PIRSR" id="PIRSR600223-1"/>
    </source>
</evidence>
<dbReference type="GO" id="GO:0006465">
    <property type="term" value="P:signal peptide processing"/>
    <property type="evidence" value="ECO:0007669"/>
    <property type="project" value="InterPro"/>
</dbReference>
<dbReference type="Proteomes" id="UP000187485">
    <property type="component" value="Unassembled WGS sequence"/>
</dbReference>
<comment type="similarity">
    <text evidence="3 7">Belongs to the peptidase S26 family.</text>
</comment>
<organism evidence="9 10">
    <name type="scientific">Carboxydothermus pertinax</name>
    <dbReference type="NCBI Taxonomy" id="870242"/>
    <lineage>
        <taxon>Bacteria</taxon>
        <taxon>Bacillati</taxon>
        <taxon>Bacillota</taxon>
        <taxon>Clostridia</taxon>
        <taxon>Thermoanaerobacterales</taxon>
        <taxon>Thermoanaerobacteraceae</taxon>
        <taxon>Carboxydothermus</taxon>
    </lineage>
</organism>
<evidence type="ECO:0000256" key="2">
    <source>
        <dbReference type="ARBA" id="ARBA00004401"/>
    </source>
</evidence>
<dbReference type="Pfam" id="PF10502">
    <property type="entry name" value="Peptidase_S26"/>
    <property type="match status" value="1"/>
</dbReference>
<keyword evidence="7" id="KW-1133">Transmembrane helix</keyword>
<feature type="active site" evidence="6">
    <location>
        <position position="93"/>
    </location>
</feature>
<proteinExistence type="inferred from homology"/>
<comment type="subcellular location">
    <subcellularLocation>
        <location evidence="2">Cell membrane</location>
        <topology evidence="2">Single-pass type II membrane protein</topology>
    </subcellularLocation>
    <subcellularLocation>
        <location evidence="7">Membrane</location>
        <topology evidence="7">Single-pass type II membrane protein</topology>
    </subcellularLocation>
</comment>
<evidence type="ECO:0000313" key="10">
    <source>
        <dbReference type="Proteomes" id="UP000187485"/>
    </source>
</evidence>
<dbReference type="InterPro" id="IPR019533">
    <property type="entry name" value="Peptidase_S26"/>
</dbReference>
<dbReference type="InterPro" id="IPR019758">
    <property type="entry name" value="Pept_S26A_signal_pept_1_CS"/>
</dbReference>
<dbReference type="CDD" id="cd06530">
    <property type="entry name" value="S26_SPase_I"/>
    <property type="match status" value="1"/>
</dbReference>
<evidence type="ECO:0000256" key="7">
    <source>
        <dbReference type="RuleBase" id="RU362042"/>
    </source>
</evidence>
<dbReference type="InterPro" id="IPR000223">
    <property type="entry name" value="Pept_S26A_signal_pept_1"/>
</dbReference>
<name>A0A1L8CXJ0_9THEO</name>
<keyword evidence="7" id="KW-0645">Protease</keyword>